<evidence type="ECO:0000313" key="1">
    <source>
        <dbReference type="EMBL" id="JAD95270.1"/>
    </source>
</evidence>
<dbReference type="Gene3D" id="3.40.50.1000">
    <property type="entry name" value="HAD superfamily/HAD-like"/>
    <property type="match status" value="1"/>
</dbReference>
<dbReference type="Pfam" id="PF12689">
    <property type="entry name" value="Acid_PPase"/>
    <property type="match status" value="1"/>
</dbReference>
<reference evidence="1" key="1">
    <citation type="submission" date="2014-09" db="EMBL/GenBank/DDBJ databases">
        <authorList>
            <person name="Magalhaes I.L.F."/>
            <person name="Oliveira U."/>
            <person name="Santos F.R."/>
            <person name="Vidigal T.H.D.A."/>
            <person name="Brescovit A.D."/>
            <person name="Santos A.J."/>
        </authorList>
    </citation>
    <scope>NUCLEOTIDE SEQUENCE</scope>
    <source>
        <tissue evidence="1">Shoot tissue taken approximately 20 cm above the soil surface</tissue>
    </source>
</reference>
<sequence>MLFFDDEVRNIIATNKLGVCCVRVENGITLEKLRMGLSNFAKTSATPKAEPTEMELRRFFKTSADPKAEPTES</sequence>
<accession>A0A0A9EBH7</accession>
<dbReference type="InterPro" id="IPR023214">
    <property type="entry name" value="HAD_sf"/>
</dbReference>
<name>A0A0A9EBH7_ARUDO</name>
<dbReference type="AlphaFoldDB" id="A0A0A9EBH7"/>
<organism evidence="1">
    <name type="scientific">Arundo donax</name>
    <name type="common">Giant reed</name>
    <name type="synonym">Donax arundinaceus</name>
    <dbReference type="NCBI Taxonomy" id="35708"/>
    <lineage>
        <taxon>Eukaryota</taxon>
        <taxon>Viridiplantae</taxon>
        <taxon>Streptophyta</taxon>
        <taxon>Embryophyta</taxon>
        <taxon>Tracheophyta</taxon>
        <taxon>Spermatophyta</taxon>
        <taxon>Magnoliopsida</taxon>
        <taxon>Liliopsida</taxon>
        <taxon>Poales</taxon>
        <taxon>Poaceae</taxon>
        <taxon>PACMAD clade</taxon>
        <taxon>Arundinoideae</taxon>
        <taxon>Arundineae</taxon>
        <taxon>Arundo</taxon>
    </lineage>
</organism>
<proteinExistence type="predicted"/>
<dbReference type="EMBL" id="GBRH01202625">
    <property type="protein sequence ID" value="JAD95270.1"/>
    <property type="molecule type" value="Transcribed_RNA"/>
</dbReference>
<dbReference type="PANTHER" id="PTHR17901:SF14">
    <property type="entry name" value="MAGNESIUM-DEPENDENT PHOSPHATASE 1"/>
    <property type="match status" value="1"/>
</dbReference>
<dbReference type="GO" id="GO:0003993">
    <property type="term" value="F:acid phosphatase activity"/>
    <property type="evidence" value="ECO:0007669"/>
    <property type="project" value="TreeGrafter"/>
</dbReference>
<dbReference type="PANTHER" id="PTHR17901">
    <property type="entry name" value="MAGNESIUM-DEPENDENT PHOSPHATASE 1 MDP1"/>
    <property type="match status" value="1"/>
</dbReference>
<dbReference type="InterPro" id="IPR010036">
    <property type="entry name" value="MDP_1_eu_arc"/>
</dbReference>
<protein>
    <submittedName>
        <fullName evidence="1">Uncharacterized protein</fullName>
    </submittedName>
</protein>
<reference evidence="1" key="2">
    <citation type="journal article" date="2015" name="Data Brief">
        <title>Shoot transcriptome of the giant reed, Arundo donax.</title>
        <authorList>
            <person name="Barrero R.A."/>
            <person name="Guerrero F.D."/>
            <person name="Moolhuijzen P."/>
            <person name="Goolsby J.A."/>
            <person name="Tidwell J."/>
            <person name="Bellgard S.E."/>
            <person name="Bellgard M.I."/>
        </authorList>
    </citation>
    <scope>NUCLEOTIDE SEQUENCE</scope>
    <source>
        <tissue evidence="1">Shoot tissue taken approximately 20 cm above the soil surface</tissue>
    </source>
</reference>